<accession>A0ACB7Z513</accession>
<organism evidence="1 2">
    <name type="scientific">Vaccinium darrowii</name>
    <dbReference type="NCBI Taxonomy" id="229202"/>
    <lineage>
        <taxon>Eukaryota</taxon>
        <taxon>Viridiplantae</taxon>
        <taxon>Streptophyta</taxon>
        <taxon>Embryophyta</taxon>
        <taxon>Tracheophyta</taxon>
        <taxon>Spermatophyta</taxon>
        <taxon>Magnoliopsida</taxon>
        <taxon>eudicotyledons</taxon>
        <taxon>Gunneridae</taxon>
        <taxon>Pentapetalae</taxon>
        <taxon>asterids</taxon>
        <taxon>Ericales</taxon>
        <taxon>Ericaceae</taxon>
        <taxon>Vaccinioideae</taxon>
        <taxon>Vaccinieae</taxon>
        <taxon>Vaccinium</taxon>
    </lineage>
</organism>
<proteinExistence type="predicted"/>
<comment type="caution">
    <text evidence="1">The sequence shown here is derived from an EMBL/GenBank/DDBJ whole genome shotgun (WGS) entry which is preliminary data.</text>
</comment>
<gene>
    <name evidence="1" type="ORF">Vadar_018977</name>
</gene>
<keyword evidence="2" id="KW-1185">Reference proteome</keyword>
<reference evidence="1 2" key="1">
    <citation type="journal article" date="2021" name="Hortic Res">
        <title>High-quality reference genome and annotation aids understanding of berry development for evergreen blueberry (Vaccinium darrowii).</title>
        <authorList>
            <person name="Yu J."/>
            <person name="Hulse-Kemp A.M."/>
            <person name="Babiker E."/>
            <person name="Staton M."/>
        </authorList>
    </citation>
    <scope>NUCLEOTIDE SEQUENCE [LARGE SCALE GENOMIC DNA]</scope>
    <source>
        <strain evidence="2">cv. NJ 8807/NJ 8810</strain>
        <tissue evidence="1">Young leaf</tissue>
    </source>
</reference>
<dbReference type="EMBL" id="CM037154">
    <property type="protein sequence ID" value="KAH7860870.1"/>
    <property type="molecule type" value="Genomic_DNA"/>
</dbReference>
<evidence type="ECO:0000313" key="1">
    <source>
        <dbReference type="EMBL" id="KAH7860870.1"/>
    </source>
</evidence>
<dbReference type="Proteomes" id="UP000828048">
    <property type="component" value="Chromosome 4"/>
</dbReference>
<protein>
    <submittedName>
        <fullName evidence="1">Uncharacterized protein</fullName>
    </submittedName>
</protein>
<sequence>MAEDPPEIHDGSNEEIDQPSHEESFVETNDCYTPMFEDGVFVFGGPTFVDFSTGGSQAAYPTTPTSNANPTTPTIHATANPNASTTNPPSKKAKKLTRAKAKQTALTEQLAIYMQENKEVMEKLVVAVGTNQRLSEKRNLVFGMLEKLNLEVEDMLTANAMILATDQKVEEFHTVPERYRQHWMVMLLQGKLNIKTT</sequence>
<evidence type="ECO:0000313" key="2">
    <source>
        <dbReference type="Proteomes" id="UP000828048"/>
    </source>
</evidence>
<name>A0ACB7Z513_9ERIC</name>